<proteinExistence type="predicted"/>
<reference evidence="2" key="1">
    <citation type="journal article" date="2021" name="bioRxiv">
        <title>Unraveling nitrogen, sulfur and carbon metabolic pathways and microbial community transcriptional responses to substrate deprivation and toxicity stresses in a bioreactor mimicking anoxic brackish coastal sediment conditions.</title>
        <authorList>
            <person name="Martins P.D."/>
            <person name="Echeveste M.J."/>
            <person name="Arshad A."/>
            <person name="Kurth J."/>
            <person name="Ouboter H."/>
            <person name="Jetten M.S.M."/>
            <person name="Welte C.U."/>
        </authorList>
    </citation>
    <scope>NUCLEOTIDE SEQUENCE</scope>
    <source>
        <strain evidence="2">MAG_39</strain>
    </source>
</reference>
<evidence type="ECO:0000256" key="1">
    <source>
        <dbReference type="SAM" id="Phobius"/>
    </source>
</evidence>
<feature type="transmembrane region" description="Helical" evidence="1">
    <location>
        <begin position="42"/>
        <end position="59"/>
    </location>
</feature>
<dbReference type="Proteomes" id="UP000705867">
    <property type="component" value="Unassembled WGS sequence"/>
</dbReference>
<name>A0A953J5F9_9BACT</name>
<evidence type="ECO:0000313" key="3">
    <source>
        <dbReference type="Proteomes" id="UP000705867"/>
    </source>
</evidence>
<gene>
    <name evidence="2" type="ORF">K8I29_10840</name>
</gene>
<evidence type="ECO:0000313" key="2">
    <source>
        <dbReference type="EMBL" id="MBZ0156688.1"/>
    </source>
</evidence>
<protein>
    <submittedName>
        <fullName evidence="2">Uncharacterized protein</fullName>
    </submittedName>
</protein>
<keyword evidence="1" id="KW-0812">Transmembrane</keyword>
<keyword evidence="1" id="KW-0472">Membrane</keyword>
<feature type="transmembrane region" description="Helical" evidence="1">
    <location>
        <begin position="71"/>
        <end position="93"/>
    </location>
</feature>
<feature type="transmembrane region" description="Helical" evidence="1">
    <location>
        <begin position="20"/>
        <end position="37"/>
    </location>
</feature>
<reference evidence="2" key="2">
    <citation type="submission" date="2021-08" db="EMBL/GenBank/DDBJ databases">
        <authorList>
            <person name="Dalcin Martins P."/>
        </authorList>
    </citation>
    <scope>NUCLEOTIDE SEQUENCE</scope>
    <source>
        <strain evidence="2">MAG_39</strain>
    </source>
</reference>
<dbReference type="EMBL" id="JAIOIV010000083">
    <property type="protein sequence ID" value="MBZ0156688.1"/>
    <property type="molecule type" value="Genomic_DNA"/>
</dbReference>
<organism evidence="2 3">
    <name type="scientific">Candidatus Nitrobium versatile</name>
    <dbReference type="NCBI Taxonomy" id="2884831"/>
    <lineage>
        <taxon>Bacteria</taxon>
        <taxon>Pseudomonadati</taxon>
        <taxon>Nitrospirota</taxon>
        <taxon>Nitrospiria</taxon>
        <taxon>Nitrospirales</taxon>
        <taxon>Nitrospiraceae</taxon>
        <taxon>Candidatus Nitrobium</taxon>
    </lineage>
</organism>
<dbReference type="AlphaFoldDB" id="A0A953J5F9"/>
<accession>A0A953J5F9</accession>
<keyword evidence="1" id="KW-1133">Transmembrane helix</keyword>
<comment type="caution">
    <text evidence="2">The sequence shown here is derived from an EMBL/GenBank/DDBJ whole genome shotgun (WGS) entry which is preliminary data.</text>
</comment>
<sequence length="98" mass="11245">MQALSNFLRFFTDTSTLTIPFGQMLIFVVINSFCLLLGKYKLGLLVSYCFVLFWGFISNREFFIDTFGQTTWGLIIYVLSGIVMVVVLIIGFFQSSRE</sequence>